<sequence>MTSLWLKIILCPLIIGISSLLFPNVNFTTFWQPVLIGLVLAVAGLKNDYLEKTQKLGAFLLIL</sequence>
<gene>
    <name evidence="2" type="ORF">JOC86_000157</name>
</gene>
<evidence type="ECO:0000256" key="1">
    <source>
        <dbReference type="SAM" id="Phobius"/>
    </source>
</evidence>
<protein>
    <submittedName>
        <fullName evidence="2">Ribose/xylose/arabinose/galactoside ABC-type transport system permease subunit</fullName>
    </submittedName>
</protein>
<feature type="transmembrane region" description="Helical" evidence="1">
    <location>
        <begin position="29"/>
        <end position="45"/>
    </location>
</feature>
<organism evidence="2 3">
    <name type="scientific">Rossellomorea pakistanensis</name>
    <dbReference type="NCBI Taxonomy" id="992288"/>
    <lineage>
        <taxon>Bacteria</taxon>
        <taxon>Bacillati</taxon>
        <taxon>Bacillota</taxon>
        <taxon>Bacilli</taxon>
        <taxon>Bacillales</taxon>
        <taxon>Bacillaceae</taxon>
        <taxon>Rossellomorea</taxon>
    </lineage>
</organism>
<name>A0ABS2N733_9BACI</name>
<comment type="caution">
    <text evidence="2">The sequence shown here is derived from an EMBL/GenBank/DDBJ whole genome shotgun (WGS) entry which is preliminary data.</text>
</comment>
<reference evidence="2 3" key="1">
    <citation type="submission" date="2021-01" db="EMBL/GenBank/DDBJ databases">
        <title>Genomic Encyclopedia of Type Strains, Phase IV (KMG-IV): sequencing the most valuable type-strain genomes for metagenomic binning, comparative biology and taxonomic classification.</title>
        <authorList>
            <person name="Goeker M."/>
        </authorList>
    </citation>
    <scope>NUCLEOTIDE SEQUENCE [LARGE SCALE GENOMIC DNA]</scope>
    <source>
        <strain evidence="2 3">DSM 24834</strain>
    </source>
</reference>
<feature type="transmembrane region" description="Helical" evidence="1">
    <location>
        <begin position="5"/>
        <end position="23"/>
    </location>
</feature>
<keyword evidence="1" id="KW-1133">Transmembrane helix</keyword>
<proteinExistence type="predicted"/>
<keyword evidence="1" id="KW-0472">Membrane</keyword>
<keyword evidence="3" id="KW-1185">Reference proteome</keyword>
<accession>A0ABS2N733</accession>
<dbReference type="Proteomes" id="UP001646157">
    <property type="component" value="Unassembled WGS sequence"/>
</dbReference>
<evidence type="ECO:0000313" key="3">
    <source>
        <dbReference type="Proteomes" id="UP001646157"/>
    </source>
</evidence>
<keyword evidence="1" id="KW-0812">Transmembrane</keyword>
<dbReference type="EMBL" id="JAFBDZ010000001">
    <property type="protein sequence ID" value="MBM7583620.1"/>
    <property type="molecule type" value="Genomic_DNA"/>
</dbReference>
<evidence type="ECO:0000313" key="2">
    <source>
        <dbReference type="EMBL" id="MBM7583620.1"/>
    </source>
</evidence>